<dbReference type="GO" id="GO:0003700">
    <property type="term" value="F:DNA-binding transcription factor activity"/>
    <property type="evidence" value="ECO:0007669"/>
    <property type="project" value="TreeGrafter"/>
</dbReference>
<dbReference type="GO" id="GO:0003677">
    <property type="term" value="F:DNA binding"/>
    <property type="evidence" value="ECO:0007669"/>
    <property type="project" value="UniProtKB-KW"/>
</dbReference>
<dbReference type="EMBL" id="QUBR01000001">
    <property type="protein sequence ID" value="REK72780.1"/>
    <property type="molecule type" value="Genomic_DNA"/>
</dbReference>
<dbReference type="PANTHER" id="PTHR30136:SF24">
    <property type="entry name" value="HTH-TYPE TRANSCRIPTIONAL REPRESSOR ALLR"/>
    <property type="match status" value="1"/>
</dbReference>
<name>A0A371PBD2_9ACTN</name>
<dbReference type="InterPro" id="IPR014757">
    <property type="entry name" value="Tscrpt_reg_IclR_C"/>
</dbReference>
<evidence type="ECO:0000259" key="4">
    <source>
        <dbReference type="PROSITE" id="PS51077"/>
    </source>
</evidence>
<dbReference type="Pfam" id="PF01614">
    <property type="entry name" value="IclR_C"/>
    <property type="match status" value="1"/>
</dbReference>
<dbReference type="AlphaFoldDB" id="A0A371PBD2"/>
<dbReference type="SUPFAM" id="SSF55781">
    <property type="entry name" value="GAF domain-like"/>
    <property type="match status" value="1"/>
</dbReference>
<comment type="caution">
    <text evidence="6">The sequence shown here is derived from an EMBL/GenBank/DDBJ whole genome shotgun (WGS) entry which is preliminary data.</text>
</comment>
<dbReference type="InterPro" id="IPR050707">
    <property type="entry name" value="HTH_MetabolicPath_Reg"/>
</dbReference>
<evidence type="ECO:0000259" key="5">
    <source>
        <dbReference type="PROSITE" id="PS51078"/>
    </source>
</evidence>
<protein>
    <submittedName>
        <fullName evidence="6">IclR family transcriptional regulator</fullName>
    </submittedName>
</protein>
<keyword evidence="3" id="KW-0804">Transcription</keyword>
<organism evidence="6 7">
    <name type="scientific">Aeromicrobium endophyticum</name>
    <dbReference type="NCBI Taxonomy" id="2292704"/>
    <lineage>
        <taxon>Bacteria</taxon>
        <taxon>Bacillati</taxon>
        <taxon>Actinomycetota</taxon>
        <taxon>Actinomycetes</taxon>
        <taxon>Propionibacteriales</taxon>
        <taxon>Nocardioidaceae</taxon>
        <taxon>Aeromicrobium</taxon>
    </lineage>
</organism>
<dbReference type="InterPro" id="IPR005471">
    <property type="entry name" value="Tscrpt_reg_IclR_N"/>
</dbReference>
<dbReference type="SUPFAM" id="SSF46785">
    <property type="entry name" value="Winged helix' DNA-binding domain"/>
    <property type="match status" value="1"/>
</dbReference>
<evidence type="ECO:0000313" key="6">
    <source>
        <dbReference type="EMBL" id="REK72780.1"/>
    </source>
</evidence>
<proteinExistence type="predicted"/>
<dbReference type="Gene3D" id="3.30.450.40">
    <property type="match status" value="1"/>
</dbReference>
<reference evidence="6 7" key="1">
    <citation type="submission" date="2018-08" db="EMBL/GenBank/DDBJ databases">
        <title>Aeromicrobium sp. M2KJ-4, whole genome shotgun sequence.</title>
        <authorList>
            <person name="Tuo L."/>
        </authorList>
    </citation>
    <scope>NUCLEOTIDE SEQUENCE [LARGE SCALE GENOMIC DNA]</scope>
    <source>
        <strain evidence="6 7">M2KJ-4</strain>
    </source>
</reference>
<evidence type="ECO:0000256" key="3">
    <source>
        <dbReference type="ARBA" id="ARBA00023163"/>
    </source>
</evidence>
<dbReference type="Proteomes" id="UP000265581">
    <property type="component" value="Unassembled WGS sequence"/>
</dbReference>
<dbReference type="Gene3D" id="1.10.10.10">
    <property type="entry name" value="Winged helix-like DNA-binding domain superfamily/Winged helix DNA-binding domain"/>
    <property type="match status" value="1"/>
</dbReference>
<dbReference type="PROSITE" id="PS51077">
    <property type="entry name" value="HTH_ICLR"/>
    <property type="match status" value="1"/>
</dbReference>
<dbReference type="InterPro" id="IPR029016">
    <property type="entry name" value="GAF-like_dom_sf"/>
</dbReference>
<dbReference type="InterPro" id="IPR036388">
    <property type="entry name" value="WH-like_DNA-bd_sf"/>
</dbReference>
<feature type="domain" description="IclR-ED" evidence="5">
    <location>
        <begin position="72"/>
        <end position="248"/>
    </location>
</feature>
<evidence type="ECO:0000256" key="2">
    <source>
        <dbReference type="ARBA" id="ARBA00023125"/>
    </source>
</evidence>
<dbReference type="InterPro" id="IPR036390">
    <property type="entry name" value="WH_DNA-bd_sf"/>
</dbReference>
<feature type="domain" description="HTH iclR-type" evidence="4">
    <location>
        <begin position="10"/>
        <end position="71"/>
    </location>
</feature>
<sequence length="248" mass="26321">MAGNTSAPGVTVTSRVLALLGAFDEHHRALTLTDLARRAGVPVPTAHRLVAELVAGGALARRPSGEYVVGRRLWDVGLLAPVEIGLRRVAEPFLHDIHAATRATVHLAVRDGSEVLYLERMRGRASVPVVSQIGSTLPMHCTGVGKVLLAHAPDEVQRQVLQSLQRVTRYTVTQPGLLQQQLEGVRRDGVATTSEEMTLGACSVAVPVMRDDEVVAAIGVVVRSLKRDRAGLVAALQVAAQGIGRSLG</sequence>
<dbReference type="Pfam" id="PF09339">
    <property type="entry name" value="HTH_IclR"/>
    <property type="match status" value="1"/>
</dbReference>
<dbReference type="RefSeq" id="WP_119702893.1">
    <property type="nucleotide sequence ID" value="NZ_JBHSOI010000001.1"/>
</dbReference>
<evidence type="ECO:0000313" key="7">
    <source>
        <dbReference type="Proteomes" id="UP000265581"/>
    </source>
</evidence>
<keyword evidence="7" id="KW-1185">Reference proteome</keyword>
<accession>A0A371PBD2</accession>
<keyword evidence="2" id="KW-0238">DNA-binding</keyword>
<dbReference type="PROSITE" id="PS00356">
    <property type="entry name" value="HTH_LACI_1"/>
    <property type="match status" value="1"/>
</dbReference>
<dbReference type="OrthoDB" id="3209193at2"/>
<dbReference type="PROSITE" id="PS51078">
    <property type="entry name" value="ICLR_ED"/>
    <property type="match status" value="1"/>
</dbReference>
<keyword evidence="1" id="KW-0805">Transcription regulation</keyword>
<dbReference type="SMART" id="SM00346">
    <property type="entry name" value="HTH_ICLR"/>
    <property type="match status" value="1"/>
</dbReference>
<dbReference type="PANTHER" id="PTHR30136">
    <property type="entry name" value="HELIX-TURN-HELIX TRANSCRIPTIONAL REGULATOR, ICLR FAMILY"/>
    <property type="match status" value="1"/>
</dbReference>
<evidence type="ECO:0000256" key="1">
    <source>
        <dbReference type="ARBA" id="ARBA00023015"/>
    </source>
</evidence>
<dbReference type="GO" id="GO:0045892">
    <property type="term" value="P:negative regulation of DNA-templated transcription"/>
    <property type="evidence" value="ECO:0007669"/>
    <property type="project" value="TreeGrafter"/>
</dbReference>
<gene>
    <name evidence="6" type="ORF">DX116_04040</name>
</gene>